<protein>
    <recommendedName>
        <fullName evidence="1">CHK kinase-like domain-containing protein</fullName>
    </recommendedName>
</protein>
<evidence type="ECO:0000313" key="3">
    <source>
        <dbReference type="Proteomes" id="UP000019118"/>
    </source>
</evidence>
<dbReference type="InterPro" id="IPR015897">
    <property type="entry name" value="CHK_kinase-like"/>
</dbReference>
<dbReference type="SMART" id="SM00587">
    <property type="entry name" value="CHK"/>
    <property type="match status" value="1"/>
</dbReference>
<feature type="domain" description="CHK kinase-like" evidence="1">
    <location>
        <begin position="413"/>
        <end position="618"/>
    </location>
</feature>
<reference evidence="2" key="2">
    <citation type="submission" date="2024-08" db="UniProtKB">
        <authorList>
            <consortium name="EnsemblMetazoa"/>
        </authorList>
    </citation>
    <scope>IDENTIFICATION</scope>
</reference>
<reference evidence="3" key="1">
    <citation type="journal article" date="2013" name="Genome Biol.">
        <title>Draft genome of the mountain pine beetle, Dendroctonus ponderosae Hopkins, a major forest pest.</title>
        <authorList>
            <person name="Keeling C.I."/>
            <person name="Yuen M.M."/>
            <person name="Liao N.Y."/>
            <person name="Docking T.R."/>
            <person name="Chan S.K."/>
            <person name="Taylor G.A."/>
            <person name="Palmquist D.L."/>
            <person name="Jackman S.D."/>
            <person name="Nguyen A."/>
            <person name="Li M."/>
            <person name="Henderson H."/>
            <person name="Janes J.K."/>
            <person name="Zhao Y."/>
            <person name="Pandoh P."/>
            <person name="Moore R."/>
            <person name="Sperling F.A."/>
            <person name="Huber D.P."/>
            <person name="Birol I."/>
            <person name="Jones S.J."/>
            <person name="Bohlmann J."/>
        </authorList>
    </citation>
    <scope>NUCLEOTIDE SEQUENCE</scope>
</reference>
<accession>A0AAR5QEA4</accession>
<name>A0AAR5QEA4_DENPD</name>
<dbReference type="KEGG" id="dpa:109545329"/>
<evidence type="ECO:0000259" key="1">
    <source>
        <dbReference type="SMART" id="SM00587"/>
    </source>
</evidence>
<sequence>MATSGPFAPSQIEDVLKSAFPIFAESELIYSVADWQQTNYLLDVQSAGFKRQFVLVKVPADAVVRQQTNPALLSAIFTLPDNPNEVFLAFDANSMRDLQPAARNNLNHLRALLETLAEVQVADLIQPDGAASYPIGEPLCDEPAFAKLDQEKIETVLQELQENVDGLLKTEQLVRSVWSPGASNAYVLGERGFFLDVSPSKSLPPMFDALMYIFSLSDARFRQEHFEALLRHYCNTLNHLRENQRPKPLRYQEEQLKILLPLVKIQQLSTMDRSQNRDLVEELAQNVSNYFACPIINQEDVNEVVKNYLESTDYTLEGYNLVPLDETNGHLGEYFHLDIRAAPGDGGEAKPIQLFAKFLITNTELAKRVIHAGPGKKEDFFYTTLYPDFVEHGLHDLLDYAPKCYLSRNCSLLVLDDLNEQGFTSLTPNNILDYQSVSVVVSKLANFHCCSIILEEILSKTAGRPVKLSEIYGEFLKDVVFDPNTGVMKNMLSQNVIALQHMAAKCPDLTKKLGMDDSDLNTALAEAFYQIYTLKTHEEFRNVINHGDMYIANYLLKMNQAKTAEDVKIIDFQMLRYIPPAAELMFCIVSSTSKQVRDEHLLTLIEGYYAKVARNLKAFGLQPEEVFPKEQFEKSLKNAKFAATMLAFCYGNITHIDPDFRVEVMHDNEKSKYYIKDHRDELIDMFWDNQHYQGVMKGLIADIVDAIQENKA</sequence>
<dbReference type="SUPFAM" id="SSF56112">
    <property type="entry name" value="Protein kinase-like (PK-like)"/>
    <property type="match status" value="2"/>
</dbReference>
<proteinExistence type="predicted"/>
<dbReference type="PANTHER" id="PTHR11012:SF48">
    <property type="entry name" value="CHK KINASE-LIKE DOMAIN-CONTAINING PROTEIN-RELATED"/>
    <property type="match status" value="1"/>
</dbReference>
<dbReference type="PANTHER" id="PTHR11012">
    <property type="entry name" value="PROTEIN KINASE-LIKE DOMAIN-CONTAINING"/>
    <property type="match status" value="1"/>
</dbReference>
<dbReference type="Proteomes" id="UP000019118">
    <property type="component" value="Unassembled WGS sequence"/>
</dbReference>
<evidence type="ECO:0000313" key="2">
    <source>
        <dbReference type="EnsemblMetazoa" id="XP_019771512.1"/>
    </source>
</evidence>
<dbReference type="AlphaFoldDB" id="A0AAR5QEA4"/>
<keyword evidence="3" id="KW-1185">Reference proteome</keyword>
<dbReference type="GeneID" id="109545329"/>
<organism evidence="2 3">
    <name type="scientific">Dendroctonus ponderosae</name>
    <name type="common">Mountain pine beetle</name>
    <dbReference type="NCBI Taxonomy" id="77166"/>
    <lineage>
        <taxon>Eukaryota</taxon>
        <taxon>Metazoa</taxon>
        <taxon>Ecdysozoa</taxon>
        <taxon>Arthropoda</taxon>
        <taxon>Hexapoda</taxon>
        <taxon>Insecta</taxon>
        <taxon>Pterygota</taxon>
        <taxon>Neoptera</taxon>
        <taxon>Endopterygota</taxon>
        <taxon>Coleoptera</taxon>
        <taxon>Polyphaga</taxon>
        <taxon>Cucujiformia</taxon>
        <taxon>Curculionidae</taxon>
        <taxon>Scolytinae</taxon>
        <taxon>Dendroctonus</taxon>
    </lineage>
</organism>
<dbReference type="EnsemblMetazoa" id="XM_019915953.1">
    <property type="protein sequence ID" value="XP_019771512.1"/>
    <property type="gene ID" value="LOC109545329"/>
</dbReference>
<dbReference type="InterPro" id="IPR004119">
    <property type="entry name" value="EcKL"/>
</dbReference>
<dbReference type="InterPro" id="IPR011009">
    <property type="entry name" value="Kinase-like_dom_sf"/>
</dbReference>
<dbReference type="Pfam" id="PF02958">
    <property type="entry name" value="EcKL"/>
    <property type="match status" value="1"/>
</dbReference>